<organism evidence="1 2">
    <name type="scientific">Planctomicrobium piriforme</name>
    <dbReference type="NCBI Taxonomy" id="1576369"/>
    <lineage>
        <taxon>Bacteria</taxon>
        <taxon>Pseudomonadati</taxon>
        <taxon>Planctomycetota</taxon>
        <taxon>Planctomycetia</taxon>
        <taxon>Planctomycetales</taxon>
        <taxon>Planctomycetaceae</taxon>
        <taxon>Planctomicrobium</taxon>
    </lineage>
</organism>
<protein>
    <recommendedName>
        <fullName evidence="3">Tetratricopeptide repeat-containing protein</fullName>
    </recommendedName>
</protein>
<dbReference type="Gene3D" id="1.25.40.10">
    <property type="entry name" value="Tetratricopeptide repeat domain"/>
    <property type="match status" value="1"/>
</dbReference>
<dbReference type="InterPro" id="IPR011990">
    <property type="entry name" value="TPR-like_helical_dom_sf"/>
</dbReference>
<dbReference type="EMBL" id="FOQD01000012">
    <property type="protein sequence ID" value="SFI80712.1"/>
    <property type="molecule type" value="Genomic_DNA"/>
</dbReference>
<dbReference type="Proteomes" id="UP000199518">
    <property type="component" value="Unassembled WGS sequence"/>
</dbReference>
<dbReference type="OrthoDB" id="213435at2"/>
<evidence type="ECO:0000313" key="1">
    <source>
        <dbReference type="EMBL" id="SFI80712.1"/>
    </source>
</evidence>
<proteinExistence type="predicted"/>
<gene>
    <name evidence="1" type="ORF">SAMN05421753_112166</name>
</gene>
<evidence type="ECO:0000313" key="2">
    <source>
        <dbReference type="Proteomes" id="UP000199518"/>
    </source>
</evidence>
<dbReference type="SUPFAM" id="SSF48452">
    <property type="entry name" value="TPR-like"/>
    <property type="match status" value="1"/>
</dbReference>
<dbReference type="RefSeq" id="WP_092051955.1">
    <property type="nucleotide sequence ID" value="NZ_FOQD01000012.1"/>
</dbReference>
<accession>A0A1I3L7D8</accession>
<reference evidence="2" key="1">
    <citation type="submission" date="2016-10" db="EMBL/GenBank/DDBJ databases">
        <authorList>
            <person name="Varghese N."/>
            <person name="Submissions S."/>
        </authorList>
    </citation>
    <scope>NUCLEOTIDE SEQUENCE [LARGE SCALE GENOMIC DNA]</scope>
    <source>
        <strain evidence="2">DSM 26348</strain>
    </source>
</reference>
<name>A0A1I3L7D8_9PLAN</name>
<keyword evidence="2" id="KW-1185">Reference proteome</keyword>
<dbReference type="AlphaFoldDB" id="A0A1I3L7D8"/>
<sequence>MQNDIDSAEMTLYQSLPLQASDAVSFTKLLCELPFESASIEPCTWAHPLRFRFTELSALDGSVIRSGRHGRFDGDMLALDDDCLPASSIAHELVRNRLLMLFIVDESSPAEPVCRILQLPGRRIAWNLKLALEVARSARFARQHRDELVLRGEVENYREAHCPVCHATLVLTGMPSSPQVYCAYCDSLMTFAADHALARYERPLRLCDDCGRFSRPQRFTVFYWYFLVIESGLRAKTAWRCPACMRRQAWTMLLGNLPFVIGVPGALWQLARAYLASNPSGPFRELESGNRNARAGKVTSALNAYRLVLERLGCSAGVKYNLAQVFMARGDRHRATEAMEHTLSDCANYDPAFEQLRRLYRQLGMQAELEELEAAWSATRGETSTSV</sequence>
<evidence type="ECO:0008006" key="3">
    <source>
        <dbReference type="Google" id="ProtNLM"/>
    </source>
</evidence>